<dbReference type="PANTHER" id="PTHR30419">
    <property type="entry name" value="HTH-TYPE TRANSCRIPTIONAL REGULATOR YBHD"/>
    <property type="match status" value="1"/>
</dbReference>
<keyword evidence="2" id="KW-0805">Transcription regulation</keyword>
<reference evidence="7" key="1">
    <citation type="submission" date="2006-12" db="EMBL/GenBank/DDBJ databases">
        <title>Complete sequence of chromosome 1 of Verminephrobacter eiseniae EF01-2.</title>
        <authorList>
            <person name="Copeland A."/>
            <person name="Lucas S."/>
            <person name="Lapidus A."/>
            <person name="Barry K."/>
            <person name="Detter J.C."/>
            <person name="Glavina del Rio T."/>
            <person name="Dalin E."/>
            <person name="Tice H."/>
            <person name="Pitluck S."/>
            <person name="Chertkov O."/>
            <person name="Brettin T."/>
            <person name="Bruce D."/>
            <person name="Han C."/>
            <person name="Tapia R."/>
            <person name="Gilna P."/>
            <person name="Schmutz J."/>
            <person name="Larimer F."/>
            <person name="Land M."/>
            <person name="Hauser L."/>
            <person name="Kyrpides N."/>
            <person name="Kim E."/>
            <person name="Stahl D."/>
            <person name="Richardson P."/>
        </authorList>
    </citation>
    <scope>NUCLEOTIDE SEQUENCE [LARGE SCALE GENOMIC DNA]</scope>
    <source>
        <strain evidence="7">EF01-2</strain>
    </source>
</reference>
<dbReference type="STRING" id="391735.Veis_1029"/>
<evidence type="ECO:0000256" key="4">
    <source>
        <dbReference type="ARBA" id="ARBA00023163"/>
    </source>
</evidence>
<dbReference type="GO" id="GO:0003677">
    <property type="term" value="F:DNA binding"/>
    <property type="evidence" value="ECO:0007669"/>
    <property type="project" value="UniProtKB-KW"/>
</dbReference>
<dbReference type="EMBL" id="CP000542">
    <property type="protein sequence ID" value="ABM56805.1"/>
    <property type="molecule type" value="Genomic_DNA"/>
</dbReference>
<organism evidence="6 7">
    <name type="scientific">Verminephrobacter eiseniae (strain EF01-2)</name>
    <dbReference type="NCBI Taxonomy" id="391735"/>
    <lineage>
        <taxon>Bacteria</taxon>
        <taxon>Pseudomonadati</taxon>
        <taxon>Pseudomonadota</taxon>
        <taxon>Betaproteobacteria</taxon>
        <taxon>Burkholderiales</taxon>
        <taxon>Comamonadaceae</taxon>
        <taxon>Verminephrobacter</taxon>
    </lineage>
</organism>
<keyword evidence="7" id="KW-1185">Reference proteome</keyword>
<evidence type="ECO:0000256" key="2">
    <source>
        <dbReference type="ARBA" id="ARBA00023015"/>
    </source>
</evidence>
<dbReference type="GO" id="GO:0003700">
    <property type="term" value="F:DNA-binding transcription factor activity"/>
    <property type="evidence" value="ECO:0007669"/>
    <property type="project" value="InterPro"/>
</dbReference>
<dbReference type="InterPro" id="IPR036390">
    <property type="entry name" value="WH_DNA-bd_sf"/>
</dbReference>
<dbReference type="GeneID" id="76459703"/>
<feature type="domain" description="HTH lysR-type" evidence="5">
    <location>
        <begin position="3"/>
        <end position="60"/>
    </location>
</feature>
<dbReference type="InterPro" id="IPR000847">
    <property type="entry name" value="LysR_HTH_N"/>
</dbReference>
<evidence type="ECO:0000256" key="3">
    <source>
        <dbReference type="ARBA" id="ARBA00023125"/>
    </source>
</evidence>
<dbReference type="FunFam" id="1.10.10.10:FF:000001">
    <property type="entry name" value="LysR family transcriptional regulator"/>
    <property type="match status" value="1"/>
</dbReference>
<dbReference type="OrthoDB" id="8437302at2"/>
<dbReference type="eggNOG" id="COG0583">
    <property type="taxonomic scope" value="Bacteria"/>
</dbReference>
<sequence>MPLSIRDIEYFLAVAKTGLLSAAADELGVTQSALTKAVQRVEAEFDLPLFERSARGMALTSAGQRMLGQAHRLRADYADLVLLANEMRARQSGLLRVGVTDTTAGNRVALALGSLLAQRPGLRVHLRVDRSDALAALLHEGALDLALVPVYEGQRLDADRTRIDNDPMLPLVRTRHPLLQRARVGLADVAAYGWITGPANAALSMTIAGIFARHQLPAPRVVMEVPFVSGLNLSVLAATDLVTMVPRSFMRQVEDQQFGVLPVAALHVPRAVELLSRPGAGWSPLMQTLRDNLLALGQKRGRPAGS</sequence>
<dbReference type="Pfam" id="PF00126">
    <property type="entry name" value="HTH_1"/>
    <property type="match status" value="1"/>
</dbReference>
<evidence type="ECO:0000256" key="1">
    <source>
        <dbReference type="ARBA" id="ARBA00009437"/>
    </source>
</evidence>
<proteinExistence type="inferred from homology"/>
<dbReference type="KEGG" id="vei:Veis_1029"/>
<dbReference type="PROSITE" id="PS50931">
    <property type="entry name" value="HTH_LYSR"/>
    <property type="match status" value="1"/>
</dbReference>
<dbReference type="Pfam" id="PF03466">
    <property type="entry name" value="LysR_substrate"/>
    <property type="match status" value="1"/>
</dbReference>
<dbReference type="Gene3D" id="3.40.190.290">
    <property type="match status" value="1"/>
</dbReference>
<dbReference type="Proteomes" id="UP000000374">
    <property type="component" value="Chromosome"/>
</dbReference>
<evidence type="ECO:0000313" key="7">
    <source>
        <dbReference type="Proteomes" id="UP000000374"/>
    </source>
</evidence>
<evidence type="ECO:0000313" key="6">
    <source>
        <dbReference type="EMBL" id="ABM56805.1"/>
    </source>
</evidence>
<dbReference type="SUPFAM" id="SSF46785">
    <property type="entry name" value="Winged helix' DNA-binding domain"/>
    <property type="match status" value="1"/>
</dbReference>
<gene>
    <name evidence="6" type="ordered locus">Veis_1029</name>
</gene>
<keyword evidence="4" id="KW-0804">Transcription</keyword>
<name>A1WGP8_VEREI</name>
<dbReference type="HOGENOM" id="CLU_039613_6_0_4"/>
<accession>A1WGP8</accession>
<evidence type="ECO:0000259" key="5">
    <source>
        <dbReference type="PROSITE" id="PS50931"/>
    </source>
</evidence>
<dbReference type="InterPro" id="IPR036388">
    <property type="entry name" value="WH-like_DNA-bd_sf"/>
</dbReference>
<dbReference type="SUPFAM" id="SSF53850">
    <property type="entry name" value="Periplasmic binding protein-like II"/>
    <property type="match status" value="1"/>
</dbReference>
<dbReference type="InterPro" id="IPR005119">
    <property type="entry name" value="LysR_subst-bd"/>
</dbReference>
<dbReference type="Gene3D" id="1.10.10.10">
    <property type="entry name" value="Winged helix-like DNA-binding domain superfamily/Winged helix DNA-binding domain"/>
    <property type="match status" value="1"/>
</dbReference>
<dbReference type="GO" id="GO:0005829">
    <property type="term" value="C:cytosol"/>
    <property type="evidence" value="ECO:0007669"/>
    <property type="project" value="TreeGrafter"/>
</dbReference>
<dbReference type="AlphaFoldDB" id="A1WGP8"/>
<dbReference type="InterPro" id="IPR050950">
    <property type="entry name" value="HTH-type_LysR_regulators"/>
</dbReference>
<dbReference type="RefSeq" id="WP_011808817.1">
    <property type="nucleotide sequence ID" value="NC_008786.1"/>
</dbReference>
<dbReference type="PRINTS" id="PR00039">
    <property type="entry name" value="HTHLYSR"/>
</dbReference>
<protein>
    <submittedName>
        <fullName evidence="6">Transcriptional regulator, LysR family</fullName>
    </submittedName>
</protein>
<keyword evidence="3" id="KW-0238">DNA-binding</keyword>
<comment type="similarity">
    <text evidence="1">Belongs to the LysR transcriptional regulatory family.</text>
</comment>